<evidence type="ECO:0000256" key="7">
    <source>
        <dbReference type="HAMAP-Rule" id="MF_00408"/>
    </source>
</evidence>
<evidence type="ECO:0000256" key="6">
    <source>
        <dbReference type="ARBA" id="ARBA00025680"/>
    </source>
</evidence>
<dbReference type="STRING" id="886738.Nlim_0316"/>
<evidence type="ECO:0000256" key="5">
    <source>
        <dbReference type="ARBA" id="ARBA00023163"/>
    </source>
</evidence>
<protein>
    <recommendedName>
        <fullName evidence="7">TATA-box-binding protein</fullName>
    </recommendedName>
    <alternativeName>
        <fullName evidence="7">Box A-binding protein</fullName>
        <shortName evidence="7">BAP</shortName>
    </alternativeName>
    <alternativeName>
        <fullName evidence="7">TATA sequence-binding protein</fullName>
        <shortName evidence="7">TBP</shortName>
    </alternativeName>
    <alternativeName>
        <fullName evidence="7">TATA-box factor</fullName>
    </alternativeName>
</protein>
<organism evidence="9">
    <name type="scientific">Candidatus Nitrosarchaeum limnium SFB1</name>
    <dbReference type="NCBI Taxonomy" id="886738"/>
    <lineage>
        <taxon>Archaea</taxon>
        <taxon>Nitrososphaerota</taxon>
        <taxon>Nitrososphaeria</taxon>
        <taxon>Nitrosopumilales</taxon>
        <taxon>Nitrosopumilaceae</taxon>
        <taxon>Nitrosarchaeum</taxon>
    </lineage>
</organism>
<proteinExistence type="inferred from homology"/>
<name>F3KIL7_9ARCH</name>
<dbReference type="PRINTS" id="PR00686">
    <property type="entry name" value="TIFACTORIID"/>
</dbReference>
<evidence type="ECO:0000313" key="9">
    <source>
        <dbReference type="EMBL" id="EGG42761.1"/>
    </source>
</evidence>
<evidence type="ECO:0000256" key="3">
    <source>
        <dbReference type="ARBA" id="ARBA00023015"/>
    </source>
</evidence>
<keyword evidence="3 7" id="KW-0805">Transcription regulation</keyword>
<dbReference type="PANTHER" id="PTHR10126">
    <property type="entry name" value="TATA-BOX BINDING PROTEIN"/>
    <property type="match status" value="1"/>
</dbReference>
<dbReference type="GO" id="GO:0003677">
    <property type="term" value="F:DNA binding"/>
    <property type="evidence" value="ECO:0007669"/>
    <property type="project" value="UniProtKB-KW"/>
</dbReference>
<gene>
    <name evidence="7" type="primary">tbp</name>
    <name evidence="9" type="ORF">Nlim_0316</name>
</gene>
<dbReference type="FunFam" id="3.30.310.10:FF:000007">
    <property type="entry name" value="TATA-box-binding protein"/>
    <property type="match status" value="1"/>
</dbReference>
<keyword evidence="5 7" id="KW-0804">Transcription</keyword>
<evidence type="ECO:0000256" key="4">
    <source>
        <dbReference type="ARBA" id="ARBA00023125"/>
    </source>
</evidence>
<keyword evidence="2 7" id="KW-0677">Repeat</keyword>
<accession>F3KIL7</accession>
<dbReference type="FunFam" id="3.30.310.10:FF:000010">
    <property type="entry name" value="TATA-box-binding protein"/>
    <property type="match status" value="1"/>
</dbReference>
<evidence type="ECO:0000256" key="2">
    <source>
        <dbReference type="ARBA" id="ARBA00022737"/>
    </source>
</evidence>
<dbReference type="GO" id="GO:0006352">
    <property type="term" value="P:DNA-templated transcription initiation"/>
    <property type="evidence" value="ECO:0007669"/>
    <property type="project" value="InterPro"/>
</dbReference>
<dbReference type="InterPro" id="IPR012295">
    <property type="entry name" value="TBP_dom_sf"/>
</dbReference>
<comment type="function">
    <text evidence="6 7 8">General factor that plays a role in the activation of archaeal genes transcribed by RNA polymerase. Binds specifically to the TATA box promoter element which lies close to the position of transcription initiation.</text>
</comment>
<comment type="caution">
    <text evidence="9">The sequence shown here is derived from an EMBL/GenBank/DDBJ whole genome shotgun (WGS) entry which is preliminary data.</text>
</comment>
<dbReference type="PATRIC" id="fig|886738.10.peg.365"/>
<feature type="repeat" description="2" evidence="7">
    <location>
        <begin position="101"/>
        <end position="177"/>
    </location>
</feature>
<dbReference type="Pfam" id="PF00352">
    <property type="entry name" value="TBP"/>
    <property type="match status" value="2"/>
</dbReference>
<dbReference type="InterPro" id="IPR030491">
    <property type="entry name" value="TBP_CS"/>
</dbReference>
<dbReference type="GO" id="GO:0003700">
    <property type="term" value="F:DNA-binding transcription factor activity"/>
    <property type="evidence" value="ECO:0007669"/>
    <property type="project" value="UniProtKB-UniRule"/>
</dbReference>
<dbReference type="Gene3D" id="3.30.310.10">
    <property type="entry name" value="TATA-Binding Protein"/>
    <property type="match status" value="2"/>
</dbReference>
<dbReference type="SUPFAM" id="SSF55945">
    <property type="entry name" value="TATA-box binding protein-like"/>
    <property type="match status" value="2"/>
</dbReference>
<keyword evidence="4 7" id="KW-0238">DNA-binding</keyword>
<feature type="repeat" description="1" evidence="7">
    <location>
        <begin position="10"/>
        <end position="86"/>
    </location>
</feature>
<dbReference type="InterPro" id="IPR000814">
    <property type="entry name" value="TBP"/>
</dbReference>
<dbReference type="EMBL" id="AEGP01000022">
    <property type="protein sequence ID" value="EGG42761.1"/>
    <property type="molecule type" value="Genomic_DNA"/>
</dbReference>
<evidence type="ECO:0000256" key="8">
    <source>
        <dbReference type="RuleBase" id="RU000523"/>
    </source>
</evidence>
<dbReference type="AlphaFoldDB" id="F3KIL7"/>
<dbReference type="Proteomes" id="UP000004348">
    <property type="component" value="Chromosome"/>
</dbReference>
<comment type="similarity">
    <text evidence="1 7 8">Belongs to the TBP family.</text>
</comment>
<evidence type="ECO:0000256" key="1">
    <source>
        <dbReference type="ARBA" id="ARBA00005560"/>
    </source>
</evidence>
<dbReference type="HAMAP" id="MF_00408">
    <property type="entry name" value="TATA_bind_prot_arch"/>
    <property type="match status" value="1"/>
</dbReference>
<sequence length="187" mass="20866">MPQSKPMISIVNVVASATVDQKFDLNDITKKFPDTEYHPDQFPGLVFRLKNPKTATLIFRTGKMVCTGSKSEEMARNAVKTVVQKLRKEGVKVKKDAVVTVQNIVASINLGGKVHLEKAARTLPRSMYEPEQFPGLIHRMLDPKTVILIFSSGKLVCTGAKNESDVFRSVHNLHSLLEEKGLMVYDQ</sequence>
<dbReference type="HOGENOM" id="CLU_060161_4_3_2"/>
<reference evidence="9" key="1">
    <citation type="journal article" date="2011" name="PLoS ONE">
        <title>Genome of a low-salinity ammonia-oxidizing archaeon determined by single-cell and metagenomic analysis.</title>
        <authorList>
            <person name="Blainey P.C."/>
            <person name="Mosier A.C."/>
            <person name="Potanina A."/>
            <person name="Francis C.A."/>
            <person name="Quake S.R."/>
        </authorList>
    </citation>
    <scope>NUCLEOTIDE SEQUENCE [LARGE SCALE GENOMIC DNA]</scope>
    <source>
        <strain evidence="9">SFB1</strain>
    </source>
</reference>
<dbReference type="PROSITE" id="PS00351">
    <property type="entry name" value="TFIID"/>
    <property type="match status" value="1"/>
</dbReference>